<dbReference type="Pfam" id="PF00211">
    <property type="entry name" value="Guanylate_cyc"/>
    <property type="match status" value="2"/>
</dbReference>
<dbReference type="Pfam" id="PF16214">
    <property type="entry name" value="AC_N"/>
    <property type="match status" value="1"/>
</dbReference>
<feature type="transmembrane region" description="Helical" evidence="15">
    <location>
        <begin position="509"/>
        <end position="528"/>
    </location>
</feature>
<dbReference type="GO" id="GO:0007193">
    <property type="term" value="P:adenylate cyclase-inhibiting G protein-coupled receptor signaling pathway"/>
    <property type="evidence" value="ECO:0007669"/>
    <property type="project" value="TreeGrafter"/>
</dbReference>
<gene>
    <name evidence="17" type="ORF">B4U80_11518</name>
</gene>
<evidence type="ECO:0000256" key="1">
    <source>
        <dbReference type="ARBA" id="ARBA00001593"/>
    </source>
</evidence>
<evidence type="ECO:0000256" key="3">
    <source>
        <dbReference type="ARBA" id="ARBA00004141"/>
    </source>
</evidence>
<organism evidence="17 18">
    <name type="scientific">Leptotrombidium deliense</name>
    <dbReference type="NCBI Taxonomy" id="299467"/>
    <lineage>
        <taxon>Eukaryota</taxon>
        <taxon>Metazoa</taxon>
        <taxon>Ecdysozoa</taxon>
        <taxon>Arthropoda</taxon>
        <taxon>Chelicerata</taxon>
        <taxon>Arachnida</taxon>
        <taxon>Acari</taxon>
        <taxon>Acariformes</taxon>
        <taxon>Trombidiformes</taxon>
        <taxon>Prostigmata</taxon>
        <taxon>Anystina</taxon>
        <taxon>Parasitengona</taxon>
        <taxon>Trombiculoidea</taxon>
        <taxon>Trombiculidae</taxon>
        <taxon>Leptotrombidium</taxon>
    </lineage>
</organism>
<dbReference type="PANTHER" id="PTHR45627:SF12">
    <property type="entry name" value="ADENYLATE CYCLASE TYPE 2"/>
    <property type="match status" value="1"/>
</dbReference>
<evidence type="ECO:0000256" key="11">
    <source>
        <dbReference type="ARBA" id="ARBA00022998"/>
    </source>
</evidence>
<dbReference type="SMART" id="SM00044">
    <property type="entry name" value="CYCc"/>
    <property type="match status" value="2"/>
</dbReference>
<protein>
    <recommendedName>
        <fullName evidence="4">adenylate cyclase</fullName>
        <ecNumber evidence="4">4.6.1.1</ecNumber>
    </recommendedName>
</protein>
<feature type="transmembrane region" description="Helical" evidence="15">
    <location>
        <begin position="535"/>
        <end position="558"/>
    </location>
</feature>
<dbReference type="EMBL" id="NCKV01001342">
    <property type="protein sequence ID" value="RWS28500.1"/>
    <property type="molecule type" value="Genomic_DNA"/>
</dbReference>
<feature type="transmembrane region" description="Helical" evidence="15">
    <location>
        <begin position="411"/>
        <end position="435"/>
    </location>
</feature>
<feature type="transmembrane region" description="Helical" evidence="15">
    <location>
        <begin position="53"/>
        <end position="73"/>
    </location>
</feature>
<proteinExistence type="inferred from homology"/>
<keyword evidence="5 15" id="KW-0812">Transmembrane</keyword>
<dbReference type="InterPro" id="IPR032628">
    <property type="entry name" value="AC_N"/>
</dbReference>
<evidence type="ECO:0000256" key="8">
    <source>
        <dbReference type="ARBA" id="ARBA00022840"/>
    </source>
</evidence>
<keyword evidence="9" id="KW-0460">Magnesium</keyword>
<dbReference type="GO" id="GO:0005524">
    <property type="term" value="F:ATP binding"/>
    <property type="evidence" value="ECO:0007669"/>
    <property type="project" value="UniProtKB-KW"/>
</dbReference>
<reference evidence="17 18" key="1">
    <citation type="journal article" date="2018" name="Gigascience">
        <title>Genomes of trombidid mites reveal novel predicted allergens and laterally-transferred genes associated with secondary metabolism.</title>
        <authorList>
            <person name="Dong X."/>
            <person name="Chaisiri K."/>
            <person name="Xia D."/>
            <person name="Armstrong S.D."/>
            <person name="Fang Y."/>
            <person name="Donnelly M.J."/>
            <person name="Kadowaki T."/>
            <person name="McGarry J.W."/>
            <person name="Darby A.C."/>
            <person name="Makepeace B.L."/>
        </authorList>
    </citation>
    <scope>NUCLEOTIDE SEQUENCE [LARGE SCALE GENOMIC DNA]</scope>
    <source>
        <strain evidence="17">UoL-UT</strain>
    </source>
</reference>
<evidence type="ECO:0000256" key="2">
    <source>
        <dbReference type="ARBA" id="ARBA00001946"/>
    </source>
</evidence>
<evidence type="ECO:0000313" key="17">
    <source>
        <dbReference type="EMBL" id="RWS28500.1"/>
    </source>
</evidence>
<dbReference type="InterPro" id="IPR001054">
    <property type="entry name" value="A/G_cyclase"/>
</dbReference>
<sequence>MASMTVFIAMLFAEYGGALFSIIGDTSSYSLLRVRPTFYLIIMNQVFLPFPSKIYSCVTTAIIIALELSLTILSRFQSQCSTDVIIRFTVADFVFYLISGAIGFFLNFFVEVTNRRAFLNNKSCVESKLKLDSETEQQNQLLLSCLPQHLTERVRNDIKTIISKLHREQRIPLRPFNELYVEKYRNVSILYADIVNSMILPTKLNAEELVETLNELFGSFDESAEQNNCLRIKLLGDCYYCVSGVPLHDSNHALNCVRMGLEMIQIIATMREERDLNINMRIGVHSGMVLSGLLGLRKWQYDIWSIDCMIASSMEHQGVAGYVHCTKATLDLIPKPNLKDLQKYRDILASVNEKIEENIEEMPLSKKVQWCNPEGINPLLLTFTPKALKTDISLWQLEREFATQPDPLFKYYLYCTVVIFLTLIAVKLIALNFVLSQRLQWSLVVSGILMTFFVLFAHYSKKDVKYLYRIIIWIIVTLLLLICSTIDIIDGNCIRNILSEAVKNCASAKYYTCCLILTLMSISLLIRVSIWLKLLFNVVSVLAFVTLTKTICSVFMLIENSDTNIFGTSFNFSHLYYVVVVAILVHVLDRQIEYILRLDFQWTTRLEVEKREAMAMGDVNQILLENILPKHVAERFLYSSSSKGKLYHETYDCIAVMFASIPNYVNFYTETNINDDGLKCLQLLNEIICDFDKLLSLPTFFRIEKIKTIGSTYMAAAGLHPGRGSTDSDVSVEDVCCNVIQLVRFASALMETLQRINKDALQEFKLRVGIAVGPVIAGVVGAAKPQYDIWGDTVNMASRMDSTGIAGRIHVTEAVKEVLTTSEAYSVECRGLTMVKGKGHVITYLVETPFDFEETNATVDSV</sequence>
<evidence type="ECO:0000256" key="6">
    <source>
        <dbReference type="ARBA" id="ARBA00022723"/>
    </source>
</evidence>
<evidence type="ECO:0000256" key="10">
    <source>
        <dbReference type="ARBA" id="ARBA00022989"/>
    </source>
</evidence>
<comment type="caution">
    <text evidence="17">The sequence shown here is derived from an EMBL/GenBank/DDBJ whole genome shotgun (WGS) entry which is preliminary data.</text>
</comment>
<feature type="transmembrane region" description="Helical" evidence="15">
    <location>
        <begin position="441"/>
        <end position="459"/>
    </location>
</feature>
<dbReference type="STRING" id="299467.A0A443SLU6"/>
<dbReference type="PROSITE" id="PS00452">
    <property type="entry name" value="GUANYLATE_CYCLASE_1"/>
    <property type="match status" value="1"/>
</dbReference>
<feature type="transmembrane region" description="Helical" evidence="15">
    <location>
        <begin position="93"/>
        <end position="110"/>
    </location>
</feature>
<dbReference type="InterPro" id="IPR018297">
    <property type="entry name" value="A/G_cyclase_CS"/>
</dbReference>
<evidence type="ECO:0000313" key="18">
    <source>
        <dbReference type="Proteomes" id="UP000288716"/>
    </source>
</evidence>
<evidence type="ECO:0000259" key="16">
    <source>
        <dbReference type="PROSITE" id="PS50125"/>
    </source>
</evidence>
<dbReference type="Proteomes" id="UP000288716">
    <property type="component" value="Unassembled WGS sequence"/>
</dbReference>
<dbReference type="FunFam" id="3.30.70.1230:FF:000024">
    <property type="entry name" value="ACXA, isoform A"/>
    <property type="match status" value="1"/>
</dbReference>
<keyword evidence="10 15" id="KW-1133">Transmembrane helix</keyword>
<evidence type="ECO:0000256" key="9">
    <source>
        <dbReference type="ARBA" id="ARBA00022842"/>
    </source>
</evidence>
<dbReference type="CDD" id="cd07302">
    <property type="entry name" value="CHD"/>
    <property type="match status" value="2"/>
</dbReference>
<feature type="domain" description="Guanylate cyclase" evidence="16">
    <location>
        <begin position="188"/>
        <end position="315"/>
    </location>
</feature>
<comment type="similarity">
    <text evidence="14">Belongs to the adenylyl cyclase class-4/guanylyl cyclase family.</text>
</comment>
<feature type="domain" description="Guanylate cyclase" evidence="16">
    <location>
        <begin position="655"/>
        <end position="801"/>
    </location>
</feature>
<name>A0A443SLU6_9ACAR</name>
<dbReference type="GO" id="GO:0006171">
    <property type="term" value="P:cAMP biosynthetic process"/>
    <property type="evidence" value="ECO:0007669"/>
    <property type="project" value="UniProtKB-KW"/>
</dbReference>
<dbReference type="VEuPathDB" id="VectorBase:LDEU003539"/>
<keyword evidence="11" id="KW-0115">cAMP biosynthesis</keyword>
<dbReference type="GO" id="GO:0046872">
    <property type="term" value="F:metal ion binding"/>
    <property type="evidence" value="ECO:0007669"/>
    <property type="project" value="UniProtKB-KW"/>
</dbReference>
<evidence type="ECO:0000256" key="15">
    <source>
        <dbReference type="SAM" id="Phobius"/>
    </source>
</evidence>
<dbReference type="EC" id="4.6.1.1" evidence="4"/>
<dbReference type="FunFam" id="3.30.70.1230:FF:000032">
    <property type="entry name" value="Adenylyl cyclase 78C"/>
    <property type="match status" value="1"/>
</dbReference>
<evidence type="ECO:0000256" key="14">
    <source>
        <dbReference type="RuleBase" id="RU000405"/>
    </source>
</evidence>
<comment type="subcellular location">
    <subcellularLocation>
        <location evidence="3">Membrane</location>
        <topology evidence="3">Multi-pass membrane protein</topology>
    </subcellularLocation>
</comment>
<accession>A0A443SLU6</accession>
<dbReference type="AlphaFoldDB" id="A0A443SLU6"/>
<dbReference type="InterPro" id="IPR029787">
    <property type="entry name" value="Nucleotide_cyclase"/>
</dbReference>
<feature type="transmembrane region" description="Helical" evidence="15">
    <location>
        <begin position="570"/>
        <end position="588"/>
    </location>
</feature>
<evidence type="ECO:0000256" key="4">
    <source>
        <dbReference type="ARBA" id="ARBA00012201"/>
    </source>
</evidence>
<dbReference type="SUPFAM" id="SSF55073">
    <property type="entry name" value="Nucleotide cyclase"/>
    <property type="match status" value="2"/>
</dbReference>
<keyword evidence="6" id="KW-0479">Metal-binding</keyword>
<dbReference type="GO" id="GO:0007189">
    <property type="term" value="P:adenylate cyclase-activating G protein-coupled receptor signaling pathway"/>
    <property type="evidence" value="ECO:0007669"/>
    <property type="project" value="TreeGrafter"/>
</dbReference>
<feature type="transmembrane region" description="Helical" evidence="15">
    <location>
        <begin position="466"/>
        <end position="489"/>
    </location>
</feature>
<keyword evidence="12 15" id="KW-0472">Membrane</keyword>
<dbReference type="GO" id="GO:0005886">
    <property type="term" value="C:plasma membrane"/>
    <property type="evidence" value="ECO:0007669"/>
    <property type="project" value="TreeGrafter"/>
</dbReference>
<evidence type="ECO:0000256" key="5">
    <source>
        <dbReference type="ARBA" id="ARBA00022692"/>
    </source>
</evidence>
<evidence type="ECO:0000256" key="13">
    <source>
        <dbReference type="ARBA" id="ARBA00023239"/>
    </source>
</evidence>
<dbReference type="GO" id="GO:0004016">
    <property type="term" value="F:adenylate cyclase activity"/>
    <property type="evidence" value="ECO:0007669"/>
    <property type="project" value="UniProtKB-EC"/>
</dbReference>
<dbReference type="GO" id="GO:0035556">
    <property type="term" value="P:intracellular signal transduction"/>
    <property type="evidence" value="ECO:0007669"/>
    <property type="project" value="InterPro"/>
</dbReference>
<dbReference type="Gene3D" id="3.30.70.1230">
    <property type="entry name" value="Nucleotide cyclase"/>
    <property type="match status" value="2"/>
</dbReference>
<comment type="catalytic activity">
    <reaction evidence="1">
        <text>ATP = 3',5'-cyclic AMP + diphosphate</text>
        <dbReference type="Rhea" id="RHEA:15389"/>
        <dbReference type="ChEBI" id="CHEBI:30616"/>
        <dbReference type="ChEBI" id="CHEBI:33019"/>
        <dbReference type="ChEBI" id="CHEBI:58165"/>
        <dbReference type="EC" id="4.6.1.1"/>
    </reaction>
</comment>
<feature type="transmembrane region" description="Helical" evidence="15">
    <location>
        <begin position="6"/>
        <end position="32"/>
    </location>
</feature>
<keyword evidence="7" id="KW-0547">Nucleotide-binding</keyword>
<comment type="cofactor">
    <cofactor evidence="2">
        <name>Mg(2+)</name>
        <dbReference type="ChEBI" id="CHEBI:18420"/>
    </cofactor>
</comment>
<evidence type="ECO:0000256" key="12">
    <source>
        <dbReference type="ARBA" id="ARBA00023136"/>
    </source>
</evidence>
<keyword evidence="8" id="KW-0067">ATP-binding</keyword>
<dbReference type="PROSITE" id="PS50125">
    <property type="entry name" value="GUANYLATE_CYCLASE_2"/>
    <property type="match status" value="2"/>
</dbReference>
<dbReference type="PANTHER" id="PTHR45627">
    <property type="entry name" value="ADENYLATE CYCLASE TYPE 1"/>
    <property type="match status" value="1"/>
</dbReference>
<dbReference type="OrthoDB" id="10261550at2759"/>
<evidence type="ECO:0000256" key="7">
    <source>
        <dbReference type="ARBA" id="ARBA00022741"/>
    </source>
</evidence>
<keyword evidence="13 14" id="KW-0456">Lyase</keyword>
<keyword evidence="18" id="KW-1185">Reference proteome</keyword>